<dbReference type="InterPro" id="IPR032568">
    <property type="entry name" value="DUF4926"/>
</dbReference>
<reference evidence="1 2" key="1">
    <citation type="journal article" date="2016" name="Biochim. Biophys. Acta">
        <title>Characterization of red-shifted phycobilisomes isolated from the chlorophyll f-containing cyanobacterium Halomicronema hongdechloris.</title>
        <authorList>
            <person name="Li Y."/>
            <person name="Lin Y."/>
            <person name="Garvey C.J."/>
            <person name="Birch D."/>
            <person name="Corkery R.W."/>
            <person name="Loughlin P.C."/>
            <person name="Scheer H."/>
            <person name="Willows R.D."/>
            <person name="Chen M."/>
        </authorList>
    </citation>
    <scope>NUCLEOTIDE SEQUENCE [LARGE SCALE GENOMIC DNA]</scope>
    <source>
        <strain evidence="1 2">C2206</strain>
    </source>
</reference>
<dbReference type="Proteomes" id="UP000191901">
    <property type="component" value="Chromosome"/>
</dbReference>
<proteinExistence type="predicted"/>
<dbReference type="RefSeq" id="WP_137454985.1">
    <property type="nucleotide sequence ID" value="NZ_CP021983.2"/>
</dbReference>
<evidence type="ECO:0000313" key="1">
    <source>
        <dbReference type="EMBL" id="ASC69443.1"/>
    </source>
</evidence>
<keyword evidence="2" id="KW-1185">Reference proteome</keyword>
<dbReference type="KEGG" id="hhg:XM38_003700"/>
<name>A0A1Z3HGL3_9CYAN</name>
<evidence type="ECO:0000313" key="2">
    <source>
        <dbReference type="Proteomes" id="UP000191901"/>
    </source>
</evidence>
<accession>A0A1Z3HGL3</accession>
<gene>
    <name evidence="1" type="ORF">XM38_003700</name>
</gene>
<dbReference type="Pfam" id="PF16277">
    <property type="entry name" value="DUF4926"/>
    <property type="match status" value="1"/>
</dbReference>
<sequence>MIKELDVVIPTHDIQEYGLTKGSRGAVVAALPL</sequence>
<protein>
    <submittedName>
        <fullName evidence="1">Uncharacterized protein</fullName>
    </submittedName>
</protein>
<dbReference type="AlphaFoldDB" id="A0A1Z3HGL3"/>
<dbReference type="EMBL" id="CP021983">
    <property type="protein sequence ID" value="ASC69443.1"/>
    <property type="molecule type" value="Genomic_DNA"/>
</dbReference>
<organism evidence="1 2">
    <name type="scientific">Halomicronema hongdechloris C2206</name>
    <dbReference type="NCBI Taxonomy" id="1641165"/>
    <lineage>
        <taxon>Bacteria</taxon>
        <taxon>Bacillati</taxon>
        <taxon>Cyanobacteriota</taxon>
        <taxon>Cyanophyceae</taxon>
        <taxon>Nodosilineales</taxon>
        <taxon>Nodosilineaceae</taxon>
        <taxon>Halomicronema</taxon>
    </lineage>
</organism>